<sequence length="273" mass="31179">MDPEIEYVDIDHEPGRVYDNSRIVEEADRREAELKRRYDNNRARLPTIQETVDPEHKLFLQSSYTTPAPKGKTEPNITAAKEAKDFVYEPPAGKGLIGRGLKGAGVVAPRKKNRSYNLADIAGSGTASDLKYKRIGTKFIRKADLLNNRLKLVFPNRTSVGPIRDMSDELTAMVKDLLYNDNISQQAYRALPIEDQRVFYEIVKKTHVDHTLQTPREDPRLTLRAEFDKLRGEIALGNDNPDMLRELYRLATDMFEQKMINSNEFKSILSALL</sequence>
<comment type="caution">
    <text evidence="1">The sequence shown here is derived from an EMBL/GenBank/DDBJ whole genome shotgun (WGS) entry which is preliminary data.</text>
</comment>
<evidence type="ECO:0000313" key="2">
    <source>
        <dbReference type="Proteomes" id="UP001165083"/>
    </source>
</evidence>
<dbReference type="AlphaFoldDB" id="A0A9W7D971"/>
<proteinExistence type="predicted"/>
<name>A0A9W7D971_9STRA</name>
<reference evidence="1" key="1">
    <citation type="submission" date="2023-04" db="EMBL/GenBank/DDBJ databases">
        <title>Phytophthora lilii NBRC 32176.</title>
        <authorList>
            <person name="Ichikawa N."/>
            <person name="Sato H."/>
            <person name="Tonouchi N."/>
        </authorList>
    </citation>
    <scope>NUCLEOTIDE SEQUENCE</scope>
    <source>
        <strain evidence="1">NBRC 32176</strain>
    </source>
</reference>
<evidence type="ECO:0000313" key="1">
    <source>
        <dbReference type="EMBL" id="GMF65432.1"/>
    </source>
</evidence>
<accession>A0A9W7D971</accession>
<organism evidence="1 2">
    <name type="scientific">Phytophthora lilii</name>
    <dbReference type="NCBI Taxonomy" id="2077276"/>
    <lineage>
        <taxon>Eukaryota</taxon>
        <taxon>Sar</taxon>
        <taxon>Stramenopiles</taxon>
        <taxon>Oomycota</taxon>
        <taxon>Peronosporomycetes</taxon>
        <taxon>Peronosporales</taxon>
        <taxon>Peronosporaceae</taxon>
        <taxon>Phytophthora</taxon>
    </lineage>
</organism>
<keyword evidence="2" id="KW-1185">Reference proteome</keyword>
<dbReference type="Proteomes" id="UP001165083">
    <property type="component" value="Unassembled WGS sequence"/>
</dbReference>
<protein>
    <submittedName>
        <fullName evidence="1">Unnamed protein product</fullName>
    </submittedName>
</protein>
<dbReference type="EMBL" id="BSXW01012468">
    <property type="protein sequence ID" value="GMF65432.1"/>
    <property type="molecule type" value="Genomic_DNA"/>
</dbReference>
<gene>
    <name evidence="1" type="ORF">Plil01_001809700</name>
</gene>
<dbReference type="OrthoDB" id="141841at2759"/>